<sequence>MDEELIIKFLEQIRKDKFDVKEIAKIDDIVPAKKVFFNDDDKTDSLDSDDEFLEAFENFAEIVCPKVDRGELKCDHMNKPVKEKKSKIPHNKKLHCEKKRESLNYDYHYKPERRYTYEEERITITDSLKTMRELRIRDEELKMQCGKP</sequence>
<dbReference type="AlphaFoldDB" id="A0A0N5B279"/>
<dbReference type="WBParaSite" id="SPAL_0000018100.1">
    <property type="protein sequence ID" value="SPAL_0000018100.1"/>
    <property type="gene ID" value="SPAL_0000018100"/>
</dbReference>
<accession>A0A0N5B279</accession>
<reference evidence="2" key="1">
    <citation type="submission" date="2017-02" db="UniProtKB">
        <authorList>
            <consortium name="WormBaseParasite"/>
        </authorList>
    </citation>
    <scope>IDENTIFICATION</scope>
</reference>
<dbReference type="Proteomes" id="UP000046392">
    <property type="component" value="Unplaced"/>
</dbReference>
<evidence type="ECO:0000313" key="1">
    <source>
        <dbReference type="Proteomes" id="UP000046392"/>
    </source>
</evidence>
<keyword evidence="1" id="KW-1185">Reference proteome</keyword>
<evidence type="ECO:0000313" key="2">
    <source>
        <dbReference type="WBParaSite" id="SPAL_0000018100.1"/>
    </source>
</evidence>
<protein>
    <submittedName>
        <fullName evidence="2">Protein TSSC4</fullName>
    </submittedName>
</protein>
<name>A0A0N5B279_STREA</name>
<organism evidence="1 2">
    <name type="scientific">Strongyloides papillosus</name>
    <name type="common">Intestinal threadworm</name>
    <dbReference type="NCBI Taxonomy" id="174720"/>
    <lineage>
        <taxon>Eukaryota</taxon>
        <taxon>Metazoa</taxon>
        <taxon>Ecdysozoa</taxon>
        <taxon>Nematoda</taxon>
        <taxon>Chromadorea</taxon>
        <taxon>Rhabditida</taxon>
        <taxon>Tylenchina</taxon>
        <taxon>Panagrolaimomorpha</taxon>
        <taxon>Strongyloidoidea</taxon>
        <taxon>Strongyloididae</taxon>
        <taxon>Strongyloides</taxon>
    </lineage>
</organism>
<proteinExistence type="predicted"/>